<accession>A0AAE1CEA4</accession>
<comment type="caution">
    <text evidence="4">The sequence shown here is derived from an EMBL/GenBank/DDBJ whole genome shotgun (WGS) entry which is preliminary data.</text>
</comment>
<protein>
    <recommendedName>
        <fullName evidence="6">NmrA-like domain-containing protein</fullName>
    </recommendedName>
</protein>
<dbReference type="PANTHER" id="PTHR47706">
    <property type="entry name" value="NMRA-LIKE FAMILY PROTEIN"/>
    <property type="match status" value="1"/>
</dbReference>
<keyword evidence="2" id="KW-0521">NADP</keyword>
<dbReference type="EMBL" id="JAULSO010000002">
    <property type="protein sequence ID" value="KAK3690407.1"/>
    <property type="molecule type" value="Genomic_DNA"/>
</dbReference>
<evidence type="ECO:0000313" key="5">
    <source>
        <dbReference type="Proteomes" id="UP001270362"/>
    </source>
</evidence>
<reference evidence="4" key="2">
    <citation type="submission" date="2023-06" db="EMBL/GenBank/DDBJ databases">
        <authorList>
            <consortium name="Lawrence Berkeley National Laboratory"/>
            <person name="Haridas S."/>
            <person name="Hensen N."/>
            <person name="Bonometti L."/>
            <person name="Westerberg I."/>
            <person name="Brannstrom I.O."/>
            <person name="Guillou S."/>
            <person name="Cros-Aarteil S."/>
            <person name="Calhoun S."/>
            <person name="Kuo A."/>
            <person name="Mondo S."/>
            <person name="Pangilinan J."/>
            <person name="Riley R."/>
            <person name="Labutti K."/>
            <person name="Andreopoulos B."/>
            <person name="Lipzen A."/>
            <person name="Chen C."/>
            <person name="Yanf M."/>
            <person name="Daum C."/>
            <person name="Ng V."/>
            <person name="Clum A."/>
            <person name="Steindorff A."/>
            <person name="Ohm R."/>
            <person name="Martin F."/>
            <person name="Silar P."/>
            <person name="Natvig D."/>
            <person name="Lalanne C."/>
            <person name="Gautier V."/>
            <person name="Ament-Velasquez S.L."/>
            <person name="Kruys A."/>
            <person name="Hutchinson M.I."/>
            <person name="Powell A.J."/>
            <person name="Barry K."/>
            <person name="Miller A.N."/>
            <person name="Grigoriev I.V."/>
            <person name="Debuchy R."/>
            <person name="Gladieux P."/>
            <person name="Thoren M.H."/>
            <person name="Johannesson H."/>
        </authorList>
    </citation>
    <scope>NUCLEOTIDE SEQUENCE</scope>
    <source>
        <strain evidence="4">CBS 314.62</strain>
    </source>
</reference>
<dbReference type="GO" id="GO:0016491">
    <property type="term" value="F:oxidoreductase activity"/>
    <property type="evidence" value="ECO:0007669"/>
    <property type="project" value="UniProtKB-KW"/>
</dbReference>
<evidence type="ECO:0000313" key="4">
    <source>
        <dbReference type="EMBL" id="KAK3690407.1"/>
    </source>
</evidence>
<reference evidence="4" key="1">
    <citation type="journal article" date="2023" name="Mol. Phylogenet. Evol.">
        <title>Genome-scale phylogeny and comparative genomics of the fungal order Sordariales.</title>
        <authorList>
            <person name="Hensen N."/>
            <person name="Bonometti L."/>
            <person name="Westerberg I."/>
            <person name="Brannstrom I.O."/>
            <person name="Guillou S."/>
            <person name="Cros-Aarteil S."/>
            <person name="Calhoun S."/>
            <person name="Haridas S."/>
            <person name="Kuo A."/>
            <person name="Mondo S."/>
            <person name="Pangilinan J."/>
            <person name="Riley R."/>
            <person name="LaButti K."/>
            <person name="Andreopoulos B."/>
            <person name="Lipzen A."/>
            <person name="Chen C."/>
            <person name="Yan M."/>
            <person name="Daum C."/>
            <person name="Ng V."/>
            <person name="Clum A."/>
            <person name="Steindorff A."/>
            <person name="Ohm R.A."/>
            <person name="Martin F."/>
            <person name="Silar P."/>
            <person name="Natvig D.O."/>
            <person name="Lalanne C."/>
            <person name="Gautier V."/>
            <person name="Ament-Velasquez S.L."/>
            <person name="Kruys A."/>
            <person name="Hutchinson M.I."/>
            <person name="Powell A.J."/>
            <person name="Barry K."/>
            <person name="Miller A.N."/>
            <person name="Grigoriev I.V."/>
            <person name="Debuchy R."/>
            <person name="Gladieux P."/>
            <person name="Hiltunen Thoren M."/>
            <person name="Johannesson H."/>
        </authorList>
    </citation>
    <scope>NUCLEOTIDE SEQUENCE</scope>
    <source>
        <strain evidence="4">CBS 314.62</strain>
    </source>
</reference>
<gene>
    <name evidence="4" type="ORF">B0T22DRAFT_481586</name>
</gene>
<comment type="similarity">
    <text evidence="1">Belongs to the NmrA-type oxidoreductase family. Isoflavone reductase subfamily.</text>
</comment>
<dbReference type="InterPro" id="IPR036291">
    <property type="entry name" value="NAD(P)-bd_dom_sf"/>
</dbReference>
<proteinExistence type="inferred from homology"/>
<dbReference type="InterPro" id="IPR051609">
    <property type="entry name" value="NmrA/Isoflavone_reductase-like"/>
</dbReference>
<name>A0AAE1CEA4_9PEZI</name>
<keyword evidence="3" id="KW-0560">Oxidoreductase</keyword>
<sequence>MPIIAVAGGTSNVGRTIVDAPIADGKHEVIVLSRNDHKVHTLISAIVMRTEENGAAEVNLIEAAGASQTTKRMVSSDWAAPMPSPDSAEGQKHPAAKLKNLAWKALEATTCLQDRTIFRCGVWLDYYVQHPALIKSHFTPFRLVVDTASNRAAIPGDGNTKVSFIHAADLRPMTWNEFIALAEEVKGTKFGVVYDEVAKLERFEVTELPSHVYVYQAIPKPFLQGFLAAFGLWFARGLYDLDEANALEKRLSAVKVRTARELFEMAWRT</sequence>
<dbReference type="Gene3D" id="3.90.25.10">
    <property type="entry name" value="UDP-galactose 4-epimerase, domain 1"/>
    <property type="match status" value="1"/>
</dbReference>
<keyword evidence="5" id="KW-1185">Reference proteome</keyword>
<evidence type="ECO:0000256" key="1">
    <source>
        <dbReference type="ARBA" id="ARBA00005725"/>
    </source>
</evidence>
<dbReference type="Proteomes" id="UP001270362">
    <property type="component" value="Unassembled WGS sequence"/>
</dbReference>
<evidence type="ECO:0000256" key="3">
    <source>
        <dbReference type="ARBA" id="ARBA00023002"/>
    </source>
</evidence>
<evidence type="ECO:0008006" key="6">
    <source>
        <dbReference type="Google" id="ProtNLM"/>
    </source>
</evidence>
<dbReference type="Gene3D" id="3.40.50.720">
    <property type="entry name" value="NAD(P)-binding Rossmann-like Domain"/>
    <property type="match status" value="1"/>
</dbReference>
<organism evidence="4 5">
    <name type="scientific">Podospora appendiculata</name>
    <dbReference type="NCBI Taxonomy" id="314037"/>
    <lineage>
        <taxon>Eukaryota</taxon>
        <taxon>Fungi</taxon>
        <taxon>Dikarya</taxon>
        <taxon>Ascomycota</taxon>
        <taxon>Pezizomycotina</taxon>
        <taxon>Sordariomycetes</taxon>
        <taxon>Sordariomycetidae</taxon>
        <taxon>Sordariales</taxon>
        <taxon>Podosporaceae</taxon>
        <taxon>Podospora</taxon>
    </lineage>
</organism>
<dbReference type="SUPFAM" id="SSF51735">
    <property type="entry name" value="NAD(P)-binding Rossmann-fold domains"/>
    <property type="match status" value="1"/>
</dbReference>
<evidence type="ECO:0000256" key="2">
    <source>
        <dbReference type="ARBA" id="ARBA00022857"/>
    </source>
</evidence>
<dbReference type="AlphaFoldDB" id="A0AAE1CEA4"/>
<dbReference type="PANTHER" id="PTHR47706:SF4">
    <property type="entry name" value="NMRA-LIKE DOMAIN-CONTAINING PROTEIN"/>
    <property type="match status" value="1"/>
</dbReference>